<accession>A0ABD2CPC1</accession>
<keyword evidence="2" id="KW-1185">Reference proteome</keyword>
<dbReference type="AlphaFoldDB" id="A0ABD2CPC1"/>
<name>A0ABD2CPC1_VESMC</name>
<proteinExistence type="predicted"/>
<dbReference type="EMBL" id="JAYRBN010000037">
    <property type="protein sequence ID" value="KAL2746932.1"/>
    <property type="molecule type" value="Genomic_DNA"/>
</dbReference>
<dbReference type="Proteomes" id="UP001607303">
    <property type="component" value="Unassembled WGS sequence"/>
</dbReference>
<gene>
    <name evidence="1" type="ORF">V1477_005302</name>
</gene>
<organism evidence="1 2">
    <name type="scientific">Vespula maculifrons</name>
    <name type="common">Eastern yellow jacket</name>
    <name type="synonym">Wasp</name>
    <dbReference type="NCBI Taxonomy" id="7453"/>
    <lineage>
        <taxon>Eukaryota</taxon>
        <taxon>Metazoa</taxon>
        <taxon>Ecdysozoa</taxon>
        <taxon>Arthropoda</taxon>
        <taxon>Hexapoda</taxon>
        <taxon>Insecta</taxon>
        <taxon>Pterygota</taxon>
        <taxon>Neoptera</taxon>
        <taxon>Endopterygota</taxon>
        <taxon>Hymenoptera</taxon>
        <taxon>Apocrita</taxon>
        <taxon>Aculeata</taxon>
        <taxon>Vespoidea</taxon>
        <taxon>Vespidae</taxon>
        <taxon>Vespinae</taxon>
        <taxon>Vespula</taxon>
    </lineage>
</organism>
<evidence type="ECO:0000313" key="2">
    <source>
        <dbReference type="Proteomes" id="UP001607303"/>
    </source>
</evidence>
<protein>
    <submittedName>
        <fullName evidence="1">Uncharacterized protein</fullName>
    </submittedName>
</protein>
<comment type="caution">
    <text evidence="1">The sequence shown here is derived from an EMBL/GenBank/DDBJ whole genome shotgun (WGS) entry which is preliminary data.</text>
</comment>
<sequence length="76" mass="8654">MYINGDTRMKRFARRTNYRGTCVTKSIVSRNFLMQVDAGNSVRRLGARRYDSSLDREFGIGLRMPGVGGLVHLTKE</sequence>
<evidence type="ECO:0000313" key="1">
    <source>
        <dbReference type="EMBL" id="KAL2746932.1"/>
    </source>
</evidence>
<reference evidence="1 2" key="1">
    <citation type="journal article" date="2024" name="Ann. Entomol. Soc. Am.">
        <title>Genomic analyses of the southern and eastern yellowjacket wasps (Hymenoptera: Vespidae) reveal evolutionary signatures of social life.</title>
        <authorList>
            <person name="Catto M.A."/>
            <person name="Caine P.B."/>
            <person name="Orr S.E."/>
            <person name="Hunt B.G."/>
            <person name="Goodisman M.A.D."/>
        </authorList>
    </citation>
    <scope>NUCLEOTIDE SEQUENCE [LARGE SCALE GENOMIC DNA]</scope>
    <source>
        <strain evidence="1">232</strain>
        <tissue evidence="1">Head and thorax</tissue>
    </source>
</reference>